<keyword evidence="1" id="KW-0732">Signal</keyword>
<gene>
    <name evidence="2" type="ORF">HYALB_00004036</name>
</gene>
<evidence type="ECO:0000256" key="1">
    <source>
        <dbReference type="SAM" id="SignalP"/>
    </source>
</evidence>
<protein>
    <recommendedName>
        <fullName evidence="4">Hydrophobin</fullName>
    </recommendedName>
</protein>
<organism evidence="2 3">
    <name type="scientific">Hymenoscyphus albidus</name>
    <dbReference type="NCBI Taxonomy" id="595503"/>
    <lineage>
        <taxon>Eukaryota</taxon>
        <taxon>Fungi</taxon>
        <taxon>Dikarya</taxon>
        <taxon>Ascomycota</taxon>
        <taxon>Pezizomycotina</taxon>
        <taxon>Leotiomycetes</taxon>
        <taxon>Helotiales</taxon>
        <taxon>Helotiaceae</taxon>
        <taxon>Hymenoscyphus</taxon>
    </lineage>
</organism>
<evidence type="ECO:0000313" key="3">
    <source>
        <dbReference type="Proteomes" id="UP000701801"/>
    </source>
</evidence>
<feature type="signal peptide" evidence="1">
    <location>
        <begin position="1"/>
        <end position="24"/>
    </location>
</feature>
<name>A0A9N9M0H1_9HELO</name>
<dbReference type="Proteomes" id="UP000701801">
    <property type="component" value="Unassembled WGS sequence"/>
</dbReference>
<evidence type="ECO:0008006" key="4">
    <source>
        <dbReference type="Google" id="ProtNLM"/>
    </source>
</evidence>
<evidence type="ECO:0000313" key="2">
    <source>
        <dbReference type="EMBL" id="CAG8983208.1"/>
    </source>
</evidence>
<feature type="chain" id="PRO_5040387495" description="Hydrophobin" evidence="1">
    <location>
        <begin position="25"/>
        <end position="66"/>
    </location>
</feature>
<accession>A0A9N9M0H1</accession>
<comment type="caution">
    <text evidence="2">The sequence shown here is derived from an EMBL/GenBank/DDBJ whole genome shotgun (WGS) entry which is preliminary data.</text>
</comment>
<proteinExistence type="predicted"/>
<reference evidence="2" key="1">
    <citation type="submission" date="2021-07" db="EMBL/GenBank/DDBJ databases">
        <authorList>
            <person name="Durling M."/>
        </authorList>
    </citation>
    <scope>NUCLEOTIDE SEQUENCE</scope>
</reference>
<dbReference type="AlphaFoldDB" id="A0A9N9M0H1"/>
<sequence>MRFASAKLALISLVTLLRVAKVTAVTPHPRRGSDEECDVYCGTGLGLCILDVNSYTESLFAAGFVG</sequence>
<dbReference type="EMBL" id="CAJVRM010000719">
    <property type="protein sequence ID" value="CAG8983208.1"/>
    <property type="molecule type" value="Genomic_DNA"/>
</dbReference>
<keyword evidence="3" id="KW-1185">Reference proteome</keyword>